<organism evidence="3 4">
    <name type="scientific">Trichoplusia ni</name>
    <name type="common">Cabbage looper</name>
    <dbReference type="NCBI Taxonomy" id="7111"/>
    <lineage>
        <taxon>Eukaryota</taxon>
        <taxon>Metazoa</taxon>
        <taxon>Ecdysozoa</taxon>
        <taxon>Arthropoda</taxon>
        <taxon>Hexapoda</taxon>
        <taxon>Insecta</taxon>
        <taxon>Pterygota</taxon>
        <taxon>Neoptera</taxon>
        <taxon>Endopterygota</taxon>
        <taxon>Lepidoptera</taxon>
        <taxon>Glossata</taxon>
        <taxon>Ditrysia</taxon>
        <taxon>Noctuoidea</taxon>
        <taxon>Noctuidae</taxon>
        <taxon>Plusiinae</taxon>
        <taxon>Trichoplusia</taxon>
    </lineage>
</organism>
<proteinExistence type="predicted"/>
<dbReference type="InParanoid" id="A0A7E5X2N3"/>
<name>A0A7E5X2N3_TRINI</name>
<evidence type="ECO:0000313" key="4">
    <source>
        <dbReference type="RefSeq" id="XP_026747465.1"/>
    </source>
</evidence>
<evidence type="ECO:0000256" key="1">
    <source>
        <dbReference type="SAM" id="MobiDB-lite"/>
    </source>
</evidence>
<keyword evidence="3" id="KW-1185">Reference proteome</keyword>
<gene>
    <name evidence="4" type="primary">LOC113508551</name>
</gene>
<dbReference type="AlphaFoldDB" id="A0A7E5X2N3"/>
<feature type="compositionally biased region" description="Basic and acidic residues" evidence="1">
    <location>
        <begin position="901"/>
        <end position="918"/>
    </location>
</feature>
<protein>
    <submittedName>
        <fullName evidence="4">Uncharacterized protein LOC113508551 isoform X1</fullName>
    </submittedName>
</protein>
<sequence>MNTSVEGIIVNKCQYAPIYLIQDPGATQANTYVLTPSTVDPPKPVSNNLKTFYENSGNIENGIINTDINVRPNAVKKKEGVLIGNNLKLASFLLPKTENVNKQYIVDNIVLKPNITTTISNPVPVNHHPVNTVPKIDIDRKIVKLKEVPIINRHRPEKVLPKIKPKENTPSPTPSKHTSVQLIKLGGTYHSLNHLSNDQIKMVNQALKMFNDPDKTMPEPTYDPVTNTKYIYKVVSPKDLTVVAKKKMLLKDKKGHTKIPKRIEEKAIKQVIHKEVPIPKEIIEEEPEPPAEAKVTRSGRKVKLPKQILPEGSPQRTKKKSGTIVTCFQCSADFGSLYRLQKHYENHPTHIPAKIHSNLFHCLLAIIKSGSDEDKTNIFIQQLEQLIVKLKSLLPCLLKKVDGSEGQSCTINGDIGRLFGMNPGKYNFDVEALNCVKDKNGYCIHNPPKINHFNKDQSKPVPNILKHSELLVPESETENCARINSVAKWPTVSKRIWKLKQKTHEQSAKKMRLKSEGDALIELGTEDFIFPKESENLNNISIVPENNAAAIDIGDDDVTKLLGAQDCNINSQPVTETQTNDITMTEQVKPKNNFVQFHSAHFDIRSSPIKTSSTVFRKFQIDPSKMSNYDVQVIRSLEMVNKPHDKRISLSNPDNLHASIPSSDSLHLSNLDNIRVSLPNSDQMQQVSLVNSTNSLHVSLPNPENGQQITIPNSNALHVSMPTSSSNIHAISNSENRLHVSMSSADNRLHLNLQNSNDLHVSKANLSNALHVIANSDNSLHASMPDLNTGLHIPNSNNNLHITIPNSDNRLHVTLPDSNDDLHVSMPSSPNSIHLTLPGSNDVNIPNDSLHDLFKDDLSCKDTDVIDPDLKDWIISTSEKSEDSFTKSNGLIEPSLIHVRDSDDKSMDPLKNVDHGDDMPSLDTSDNRLLSNQGESVLNFLDTLGNDLYPETEIRNNGVDFQLDLFAFHNS</sequence>
<dbReference type="RefSeq" id="XP_026747465.1">
    <property type="nucleotide sequence ID" value="XM_026891664.1"/>
</dbReference>
<dbReference type="InterPro" id="IPR013087">
    <property type="entry name" value="Znf_C2H2_type"/>
</dbReference>
<feature type="domain" description="C2H2-type" evidence="2">
    <location>
        <begin position="327"/>
        <end position="347"/>
    </location>
</feature>
<dbReference type="PROSITE" id="PS00028">
    <property type="entry name" value="ZINC_FINGER_C2H2_1"/>
    <property type="match status" value="1"/>
</dbReference>
<dbReference type="GeneID" id="113508551"/>
<evidence type="ECO:0000259" key="2">
    <source>
        <dbReference type="PROSITE" id="PS00028"/>
    </source>
</evidence>
<evidence type="ECO:0000313" key="3">
    <source>
        <dbReference type="Proteomes" id="UP000322000"/>
    </source>
</evidence>
<dbReference type="Proteomes" id="UP000322000">
    <property type="component" value="Chromosome 2"/>
</dbReference>
<accession>A0A7E5X2N3</accession>
<dbReference type="KEGG" id="tnl:113508551"/>
<reference evidence="4" key="1">
    <citation type="submission" date="2025-08" db="UniProtKB">
        <authorList>
            <consortium name="RefSeq"/>
        </authorList>
    </citation>
    <scope>IDENTIFICATION</scope>
</reference>
<dbReference type="OrthoDB" id="5981545at2759"/>
<feature type="region of interest" description="Disordered" evidence="1">
    <location>
        <begin position="901"/>
        <end position="928"/>
    </location>
</feature>